<dbReference type="EMBL" id="CP136704">
    <property type="protein sequence ID" value="WOI33066.1"/>
    <property type="molecule type" value="Genomic_DNA"/>
</dbReference>
<gene>
    <name evidence="1" type="ORF">R1T40_19345</name>
</gene>
<name>A0ABZ0HFN6_TRISK</name>
<dbReference type="Proteomes" id="UP001302666">
    <property type="component" value="Chromosome"/>
</dbReference>
<proteinExistence type="predicted"/>
<reference evidence="1 2" key="1">
    <citation type="submission" date="2023-10" db="EMBL/GenBank/DDBJ databases">
        <title>Eight complete genome sequences of bacteria isolated from laboratory stock of Giant Kelp gametophytes.</title>
        <authorList>
            <person name="Tolentino B."/>
            <person name="Nuzhdin S."/>
        </authorList>
    </citation>
    <scope>NUCLEOTIDE SEQUENCE [LARGE SCALE GENOMIC DNA]</scope>
    <source>
        <strain evidence="1 2">LC.270.F.C4</strain>
    </source>
</reference>
<organism evidence="1 2">
    <name type="scientific">Tritonibacter scottomollicae</name>
    <name type="common">Epibacterium scottomollicae</name>
    <dbReference type="NCBI Taxonomy" id="483013"/>
    <lineage>
        <taxon>Bacteria</taxon>
        <taxon>Pseudomonadati</taxon>
        <taxon>Pseudomonadota</taxon>
        <taxon>Alphaproteobacteria</taxon>
        <taxon>Rhodobacterales</taxon>
        <taxon>Paracoccaceae</taxon>
        <taxon>Tritonibacter</taxon>
    </lineage>
</organism>
<keyword evidence="2" id="KW-1185">Reference proteome</keyword>
<sequence>MKKKGFFALGLVSTGALGLLLWGQSFSNVHGQGVTRVSPTSLQCDFDGYDGIFRHDEASKDERGTYALSMGYTNFGGKDIHDKMRSDFLNLTFDPKRAPIVSADLDTGLLHVFDCKAEHCTREEIARDAPEACMRATGANSCMTFAVRVEGQFYCTLGPGLSQ</sequence>
<protein>
    <submittedName>
        <fullName evidence="1">Uncharacterized protein</fullName>
    </submittedName>
</protein>
<dbReference type="RefSeq" id="WP_317385289.1">
    <property type="nucleotide sequence ID" value="NZ_CP136704.1"/>
</dbReference>
<evidence type="ECO:0000313" key="1">
    <source>
        <dbReference type="EMBL" id="WOI33066.1"/>
    </source>
</evidence>
<accession>A0ABZ0HFN6</accession>
<evidence type="ECO:0000313" key="2">
    <source>
        <dbReference type="Proteomes" id="UP001302666"/>
    </source>
</evidence>